<evidence type="ECO:0000259" key="9">
    <source>
        <dbReference type="Pfam" id="PF13807"/>
    </source>
</evidence>
<dbReference type="GO" id="GO:0005886">
    <property type="term" value="C:plasma membrane"/>
    <property type="evidence" value="ECO:0007669"/>
    <property type="project" value="UniProtKB-SubCell"/>
</dbReference>
<keyword evidence="6" id="KW-0175">Coiled coil</keyword>
<comment type="subcellular location">
    <subcellularLocation>
        <location evidence="1">Cell membrane</location>
        <topology evidence="1">Multi-pass membrane protein</topology>
    </subcellularLocation>
</comment>
<sequence>MRNEVGVAADDKIMGERSIIEDPEVASKTPTLDLFLLLAARKRLIAVVTAGAMAIAVVFTLFMKPIYTASATILPPQTPQSSLSSMLGQLGSLSGLGGSGGLLKNPADMYIGILQGRTVSDRVIDHFHLQQRWKLKNMTPTRLTLAETAQFESSKDGMIRLSFKDHDPQFASDVTNFYVDALYDVNSSLAITEAAQRRLFFEKQLDEEKAALSAAEEDLKKTQQKTGILTIAGQTELAVRNVAQIRAEISAHEVELQGLRTYAAENNPDVTRIAHELQTLRTQLAAQEENQKNTAIGDTEISTSQVPVGGLEYARKFREVKYHETLFDLLSRQYEAARIDEAKSAPIIQVVDRAVPPDQKSGPHRTLIVVGMGLVGFFLSCAWIMLQGALSRAKQQPVLAEKLQLLHSFFPWLPL</sequence>
<dbReference type="Pfam" id="PF02706">
    <property type="entry name" value="Wzz"/>
    <property type="match status" value="1"/>
</dbReference>
<evidence type="ECO:0000256" key="3">
    <source>
        <dbReference type="ARBA" id="ARBA00022692"/>
    </source>
</evidence>
<evidence type="ECO:0000256" key="5">
    <source>
        <dbReference type="ARBA" id="ARBA00023136"/>
    </source>
</evidence>
<dbReference type="GO" id="GO:0004713">
    <property type="term" value="F:protein tyrosine kinase activity"/>
    <property type="evidence" value="ECO:0007669"/>
    <property type="project" value="TreeGrafter"/>
</dbReference>
<organism evidence="10 11">
    <name type="scientific">Terriglobus roseus</name>
    <dbReference type="NCBI Taxonomy" id="392734"/>
    <lineage>
        <taxon>Bacteria</taxon>
        <taxon>Pseudomonadati</taxon>
        <taxon>Acidobacteriota</taxon>
        <taxon>Terriglobia</taxon>
        <taxon>Terriglobales</taxon>
        <taxon>Acidobacteriaceae</taxon>
        <taxon>Terriglobus</taxon>
    </lineage>
</organism>
<dbReference type="InterPro" id="IPR050445">
    <property type="entry name" value="Bact_polysacc_biosynth/exp"/>
</dbReference>
<evidence type="ECO:0000256" key="7">
    <source>
        <dbReference type="SAM" id="Phobius"/>
    </source>
</evidence>
<keyword evidence="4 7" id="KW-1133">Transmembrane helix</keyword>
<keyword evidence="2" id="KW-1003">Cell membrane</keyword>
<reference evidence="10 11" key="1">
    <citation type="submission" date="2016-10" db="EMBL/GenBank/DDBJ databases">
        <authorList>
            <person name="de Groot N.N."/>
        </authorList>
    </citation>
    <scope>NUCLEOTIDE SEQUENCE [LARGE SCALE GENOMIC DNA]</scope>
    <source>
        <strain evidence="10 11">GAS232</strain>
    </source>
</reference>
<keyword evidence="5 7" id="KW-0472">Membrane</keyword>
<keyword evidence="11" id="KW-1185">Reference proteome</keyword>
<dbReference type="InterPro" id="IPR032807">
    <property type="entry name" value="GNVR"/>
</dbReference>
<dbReference type="Proteomes" id="UP000182427">
    <property type="component" value="Chromosome I"/>
</dbReference>
<name>A0A1G7NE67_9BACT</name>
<protein>
    <submittedName>
        <fullName evidence="10">Uncharacterized protein involved in exopolysaccharide biosynthesis</fullName>
    </submittedName>
</protein>
<dbReference type="PANTHER" id="PTHR32309">
    <property type="entry name" value="TYROSINE-PROTEIN KINASE"/>
    <property type="match status" value="1"/>
</dbReference>
<dbReference type="OrthoDB" id="8884120at2"/>
<dbReference type="InterPro" id="IPR003856">
    <property type="entry name" value="LPS_length_determ_N"/>
</dbReference>
<evidence type="ECO:0000313" key="10">
    <source>
        <dbReference type="EMBL" id="SDF71619.1"/>
    </source>
</evidence>
<evidence type="ECO:0000256" key="4">
    <source>
        <dbReference type="ARBA" id="ARBA00022989"/>
    </source>
</evidence>
<feature type="coiled-coil region" evidence="6">
    <location>
        <begin position="198"/>
        <end position="225"/>
    </location>
</feature>
<accession>A0A1G7NE67</accession>
<evidence type="ECO:0000313" key="11">
    <source>
        <dbReference type="Proteomes" id="UP000182427"/>
    </source>
</evidence>
<dbReference type="AlphaFoldDB" id="A0A1G7NE67"/>
<dbReference type="RefSeq" id="WP_083345931.1">
    <property type="nucleotide sequence ID" value="NZ_LT629690.1"/>
</dbReference>
<evidence type="ECO:0000256" key="6">
    <source>
        <dbReference type="SAM" id="Coils"/>
    </source>
</evidence>
<evidence type="ECO:0000256" key="1">
    <source>
        <dbReference type="ARBA" id="ARBA00004651"/>
    </source>
</evidence>
<dbReference type="PANTHER" id="PTHR32309:SF13">
    <property type="entry name" value="FERRIC ENTEROBACTIN TRANSPORT PROTEIN FEPE"/>
    <property type="match status" value="1"/>
</dbReference>
<proteinExistence type="predicted"/>
<evidence type="ECO:0000256" key="2">
    <source>
        <dbReference type="ARBA" id="ARBA00022475"/>
    </source>
</evidence>
<gene>
    <name evidence="10" type="ORF">SAMN05444167_3092</name>
</gene>
<dbReference type="Pfam" id="PF13807">
    <property type="entry name" value="GNVR"/>
    <property type="match status" value="1"/>
</dbReference>
<dbReference type="EMBL" id="LT629690">
    <property type="protein sequence ID" value="SDF71619.1"/>
    <property type="molecule type" value="Genomic_DNA"/>
</dbReference>
<keyword evidence="3 7" id="KW-0812">Transmembrane</keyword>
<feature type="transmembrane region" description="Helical" evidence="7">
    <location>
        <begin position="367"/>
        <end position="386"/>
    </location>
</feature>
<feature type="domain" description="Polysaccharide chain length determinant N-terminal" evidence="8">
    <location>
        <begin position="33"/>
        <end position="126"/>
    </location>
</feature>
<feature type="domain" description="Tyrosine-protein kinase G-rich" evidence="9">
    <location>
        <begin position="318"/>
        <end position="387"/>
    </location>
</feature>
<evidence type="ECO:0000259" key="8">
    <source>
        <dbReference type="Pfam" id="PF02706"/>
    </source>
</evidence>
<feature type="transmembrane region" description="Helical" evidence="7">
    <location>
        <begin position="44"/>
        <end position="63"/>
    </location>
</feature>